<evidence type="ECO:0000256" key="1">
    <source>
        <dbReference type="ARBA" id="ARBA00010883"/>
    </source>
</evidence>
<dbReference type="InterPro" id="IPR003114">
    <property type="entry name" value="Phox_assoc"/>
</dbReference>
<evidence type="ECO:0000259" key="4">
    <source>
        <dbReference type="PROSITE" id="PS50195"/>
    </source>
</evidence>
<reference evidence="6" key="2">
    <citation type="submission" date="2022-10" db="EMBL/GenBank/DDBJ databases">
        <authorList>
            <consortium name="ENA_rothamsted_submissions"/>
            <consortium name="culmorum"/>
            <person name="King R."/>
        </authorList>
    </citation>
    <scope>NUCLEOTIDE SEQUENCE</scope>
</reference>
<evidence type="ECO:0000256" key="2">
    <source>
        <dbReference type="SAM" id="Phobius"/>
    </source>
</evidence>
<dbReference type="Pfam" id="PF08628">
    <property type="entry name" value="Nexin_C"/>
    <property type="match status" value="1"/>
</dbReference>
<dbReference type="SUPFAM" id="SSF64268">
    <property type="entry name" value="PX domain"/>
    <property type="match status" value="1"/>
</dbReference>
<dbReference type="PROSITE" id="PS50132">
    <property type="entry name" value="RGS"/>
    <property type="match status" value="1"/>
</dbReference>
<dbReference type="PROSITE" id="PS50195">
    <property type="entry name" value="PX"/>
    <property type="match status" value="1"/>
</dbReference>
<name>A0A9N9S3S3_9DIPT</name>
<gene>
    <name evidence="6" type="ORF">CHIRRI_LOCUS10933</name>
</gene>
<sequence length="965" mass="111116">MNVKVPLLVTFFCFSLKILGFQCLLLIALTLLIFLLSLIICVLSTTTKKTIQELLYTNPLSDSKRILGLKCTSPSETLNPRKNDSQNVNYLRPLSGKSEIDDVLHRILDLVFRDFIDSWYNVISENKEFSNEIRLLTEDCLINLIKRVKQAPLMTTITTTMLDDIAAHSKAYQDAMKMMKESQKGPKNLNKLNPSLHRRNKSESDVMWNTTSANAQRKVANSTFYYMQNDESLLDPKKQLIETFFDITGDVYKKEVNDDKALEKHFVSIMETCMYYSFDPNSFHCDSLRTAVSSIIGSLLSKLISSNIADPDFINLQIAKIFMNNTPPSDWLIKTIRQSNDLSELLSVRHLITREMDLKYKDKNCVGEISSLSFTQKIIDLRITSLQNNKDRTSIDRSSLKLTRLTLDEILSKDIALSYYLDYLQVMNLQKYVIFYCLAQDWKQIVVEKISQSSNDGTLEEKFSKDLRDRAFELFKEFLVKSSSNFLQIDQGLIEVLHIKIKDTYLNPDPSWFDSILKFLYEKLKNEHVFLQNFYESPAYKKLLAELEDNESDIPDIKFNSNQAESGSDSNSGDYLIDELDLLEDDFNEGNSLGITVHRHQRSHSDTGVLLDRQKIQNSNELNERKLAAKIINTAINSDGKFAVYAINVVTNETTKDGLKQQKSWHVYRRYKKFLELKNLLVRQFQYFKNISLPFPKKQTFHNTSRDLLERRMVILNEFLSIVCNRAETDTLVLAIVFEFLEPDNDDRQIHGTKVVKHFVNPIKSGMKTIKSVPDNVIGGLSKIFVAKNSEKFEISDMMDTNTADFPTLASFVNFLDSIFDLDARSQWLKRGIQRIILAPFVSQSTNRKIKEIVQKNILDPSVIHNVLCGVLNNTWPNGVFQESIPREDVIKLRTRMAAKIAIFAFFTDDLKHILGSETTKLGLLNFYEMLQHQTLNKRLILILLDRILTAALPTDNLTKHVIKK</sequence>
<dbReference type="GO" id="GO:0005769">
    <property type="term" value="C:early endosome"/>
    <property type="evidence" value="ECO:0007669"/>
    <property type="project" value="TreeGrafter"/>
</dbReference>
<feature type="domain" description="PX" evidence="4">
    <location>
        <begin position="623"/>
        <end position="748"/>
    </location>
</feature>
<feature type="domain" description="PXA" evidence="5">
    <location>
        <begin position="97"/>
        <end position="326"/>
    </location>
</feature>
<dbReference type="SMART" id="SM00315">
    <property type="entry name" value="RGS"/>
    <property type="match status" value="1"/>
</dbReference>
<keyword evidence="2" id="KW-1133">Transmembrane helix</keyword>
<evidence type="ECO:0000313" key="6">
    <source>
        <dbReference type="EMBL" id="CAG9808087.1"/>
    </source>
</evidence>
<feature type="transmembrane region" description="Helical" evidence="2">
    <location>
        <begin position="7"/>
        <end position="40"/>
    </location>
</feature>
<organism evidence="6 7">
    <name type="scientific">Chironomus riparius</name>
    <dbReference type="NCBI Taxonomy" id="315576"/>
    <lineage>
        <taxon>Eukaryota</taxon>
        <taxon>Metazoa</taxon>
        <taxon>Ecdysozoa</taxon>
        <taxon>Arthropoda</taxon>
        <taxon>Hexapoda</taxon>
        <taxon>Insecta</taxon>
        <taxon>Pterygota</taxon>
        <taxon>Neoptera</taxon>
        <taxon>Endopterygota</taxon>
        <taxon>Diptera</taxon>
        <taxon>Nematocera</taxon>
        <taxon>Chironomoidea</taxon>
        <taxon>Chironomidae</taxon>
        <taxon>Chironominae</taxon>
        <taxon>Chironomus</taxon>
    </lineage>
</organism>
<evidence type="ECO:0000259" key="3">
    <source>
        <dbReference type="PROSITE" id="PS50132"/>
    </source>
</evidence>
<dbReference type="InterPro" id="IPR016137">
    <property type="entry name" value="RGS"/>
</dbReference>
<dbReference type="Pfam" id="PF00787">
    <property type="entry name" value="PX"/>
    <property type="match status" value="1"/>
</dbReference>
<accession>A0A9N9S3S3</accession>
<dbReference type="Gene3D" id="1.10.167.10">
    <property type="entry name" value="Regulator of G-protein Signalling 4, domain 2"/>
    <property type="match status" value="1"/>
</dbReference>
<dbReference type="PANTHER" id="PTHR22775:SF3">
    <property type="entry name" value="SORTING NEXIN-13"/>
    <property type="match status" value="1"/>
</dbReference>
<dbReference type="GO" id="GO:0035091">
    <property type="term" value="F:phosphatidylinositol binding"/>
    <property type="evidence" value="ECO:0007669"/>
    <property type="project" value="InterPro"/>
</dbReference>
<dbReference type="Pfam" id="PF00615">
    <property type="entry name" value="RGS"/>
    <property type="match status" value="1"/>
</dbReference>
<evidence type="ECO:0000259" key="5">
    <source>
        <dbReference type="PROSITE" id="PS51207"/>
    </source>
</evidence>
<evidence type="ECO:0008006" key="8">
    <source>
        <dbReference type="Google" id="ProtNLM"/>
    </source>
</evidence>
<dbReference type="Gene3D" id="3.30.1520.10">
    <property type="entry name" value="Phox-like domain"/>
    <property type="match status" value="1"/>
</dbReference>
<dbReference type="InterPro" id="IPR013937">
    <property type="entry name" value="Sorting_nexin_C"/>
</dbReference>
<dbReference type="Proteomes" id="UP001153620">
    <property type="component" value="Chromosome 3"/>
</dbReference>
<proteinExistence type="inferred from homology"/>
<comment type="similarity">
    <text evidence="1">Belongs to the sorting nexin family.</text>
</comment>
<keyword evidence="7" id="KW-1185">Reference proteome</keyword>
<reference evidence="6" key="1">
    <citation type="submission" date="2022-01" db="EMBL/GenBank/DDBJ databases">
        <authorList>
            <person name="King R."/>
        </authorList>
    </citation>
    <scope>NUCLEOTIDE SEQUENCE</scope>
</reference>
<dbReference type="InterPro" id="IPR044926">
    <property type="entry name" value="RGS_subdomain_2"/>
</dbReference>
<dbReference type="InterPro" id="IPR001683">
    <property type="entry name" value="PX_dom"/>
</dbReference>
<dbReference type="SMART" id="SM00312">
    <property type="entry name" value="PX"/>
    <property type="match status" value="1"/>
</dbReference>
<dbReference type="OrthoDB" id="5772781at2759"/>
<dbReference type="SUPFAM" id="SSF48097">
    <property type="entry name" value="Regulator of G-protein signaling, RGS"/>
    <property type="match status" value="1"/>
</dbReference>
<keyword evidence="2" id="KW-0472">Membrane</keyword>
<dbReference type="AlphaFoldDB" id="A0A9N9S3S3"/>
<dbReference type="PANTHER" id="PTHR22775">
    <property type="entry name" value="SORTING NEXIN"/>
    <property type="match status" value="1"/>
</dbReference>
<evidence type="ECO:0000313" key="7">
    <source>
        <dbReference type="Proteomes" id="UP001153620"/>
    </source>
</evidence>
<feature type="domain" description="RGS" evidence="3">
    <location>
        <begin position="406"/>
        <end position="544"/>
    </location>
</feature>
<keyword evidence="2" id="KW-0812">Transmembrane</keyword>
<dbReference type="PROSITE" id="PS51207">
    <property type="entry name" value="PXA"/>
    <property type="match status" value="1"/>
</dbReference>
<dbReference type="Pfam" id="PF02194">
    <property type="entry name" value="PXA"/>
    <property type="match status" value="1"/>
</dbReference>
<protein>
    <recommendedName>
        <fullName evidence="8">Sorting nexin</fullName>
    </recommendedName>
</protein>
<dbReference type="InterPro" id="IPR036305">
    <property type="entry name" value="RGS_sf"/>
</dbReference>
<dbReference type="EMBL" id="OU895879">
    <property type="protein sequence ID" value="CAG9808087.1"/>
    <property type="molecule type" value="Genomic_DNA"/>
</dbReference>
<dbReference type="InterPro" id="IPR036871">
    <property type="entry name" value="PX_dom_sf"/>
</dbReference>